<dbReference type="Proteomes" id="UP001447188">
    <property type="component" value="Unassembled WGS sequence"/>
</dbReference>
<proteinExistence type="predicted"/>
<name>A0ABR3GE89_9PEZI</name>
<organism evidence="2 3">
    <name type="scientific">Discina gigas</name>
    <dbReference type="NCBI Taxonomy" id="1032678"/>
    <lineage>
        <taxon>Eukaryota</taxon>
        <taxon>Fungi</taxon>
        <taxon>Dikarya</taxon>
        <taxon>Ascomycota</taxon>
        <taxon>Pezizomycotina</taxon>
        <taxon>Pezizomycetes</taxon>
        <taxon>Pezizales</taxon>
        <taxon>Discinaceae</taxon>
        <taxon>Discina</taxon>
    </lineage>
</organism>
<gene>
    <name evidence="2" type="ORF">Q9L58_006984</name>
</gene>
<feature type="region of interest" description="Disordered" evidence="1">
    <location>
        <begin position="1"/>
        <end position="25"/>
    </location>
</feature>
<accession>A0ABR3GE89</accession>
<reference evidence="2 3" key="1">
    <citation type="submission" date="2024-02" db="EMBL/GenBank/DDBJ databases">
        <title>Discinaceae phylogenomics.</title>
        <authorList>
            <person name="Dirks A.C."/>
            <person name="James T.Y."/>
        </authorList>
    </citation>
    <scope>NUCLEOTIDE SEQUENCE [LARGE SCALE GENOMIC DNA]</scope>
    <source>
        <strain evidence="2 3">ACD0624</strain>
    </source>
</reference>
<dbReference type="EMBL" id="JBBBZM010000104">
    <property type="protein sequence ID" value="KAL0634105.1"/>
    <property type="molecule type" value="Genomic_DNA"/>
</dbReference>
<feature type="compositionally biased region" description="Polar residues" evidence="1">
    <location>
        <begin position="15"/>
        <end position="25"/>
    </location>
</feature>
<protein>
    <submittedName>
        <fullName evidence="2">Uncharacterized protein</fullName>
    </submittedName>
</protein>
<keyword evidence="3" id="KW-1185">Reference proteome</keyword>
<evidence type="ECO:0000256" key="1">
    <source>
        <dbReference type="SAM" id="MobiDB-lite"/>
    </source>
</evidence>
<evidence type="ECO:0000313" key="2">
    <source>
        <dbReference type="EMBL" id="KAL0634105.1"/>
    </source>
</evidence>
<comment type="caution">
    <text evidence="2">The sequence shown here is derived from an EMBL/GenBank/DDBJ whole genome shotgun (WGS) entry which is preliminary data.</text>
</comment>
<sequence length="122" mass="13653">MSAAPTLPGPLSRIPLTQATANGNGTKRKDFIKVKDAWITEQNERINAYIKQHNAKLVELSTRMDKYLEDQKTYRAETDKRIALLVAHAAGNEVEVARLGKVVAEVMERIEAYSVDDQVLTN</sequence>
<evidence type="ECO:0000313" key="3">
    <source>
        <dbReference type="Proteomes" id="UP001447188"/>
    </source>
</evidence>